<accession>A0A1R0KKC2</accession>
<evidence type="ECO:0000313" key="1">
    <source>
        <dbReference type="EMBL" id="OLZ46559.1"/>
    </source>
</evidence>
<evidence type="ECO:0000313" key="2">
    <source>
        <dbReference type="Proteomes" id="UP000187486"/>
    </source>
</evidence>
<proteinExistence type="predicted"/>
<protein>
    <submittedName>
        <fullName evidence="1">Uncharacterized protein</fullName>
    </submittedName>
</protein>
<dbReference type="Proteomes" id="UP000187486">
    <property type="component" value="Unassembled WGS sequence"/>
</dbReference>
<gene>
    <name evidence="1" type="ORF">BS329_30520</name>
</gene>
<comment type="caution">
    <text evidence="1">The sequence shown here is derived from an EMBL/GenBank/DDBJ whole genome shotgun (WGS) entry which is preliminary data.</text>
</comment>
<dbReference type="RefSeq" id="WP_076164967.1">
    <property type="nucleotide sequence ID" value="NZ_JBEZVB010000052.1"/>
</dbReference>
<name>A0A1R0KKC2_9PSEU</name>
<reference evidence="1 2" key="1">
    <citation type="submission" date="2016-01" db="EMBL/GenBank/DDBJ databases">
        <title>Amycolatopsis coloradensis genome sequencing and assembly.</title>
        <authorList>
            <person name="Mayilraj S."/>
        </authorList>
    </citation>
    <scope>NUCLEOTIDE SEQUENCE [LARGE SCALE GENOMIC DNA]</scope>
    <source>
        <strain evidence="1 2">DSM 44225</strain>
    </source>
</reference>
<sequence length="316" mass="36264">MPRTGKTARQRRAEQATGLYLRELLTEPGPARDQWEEVADEIKPGDITQSAICQVLALHMWDQAIEPETDQSLPRRLKDPVSKALRGLGFSPRLLRCFLGAFMFSDKAVTHVRALYRGDQRPAVIVGTLPSPEQMPEYRAHDYDTLKLQEHHWLGADGLPSRHRTEIMIRARVDGLSVYQYRIDTPHARVRSVRGGEGGVLHQLGPGIWAVDLKFPHALKAGEDHYIEFWTLLKYDVAPPPEMRRGSHERVEHLDIRVEFHPEKLPSGAFWGEWAHYTGPGNKLIDRDEHALDEHSAVHRYVEAIERTVVGFYWEW</sequence>
<keyword evidence="2" id="KW-1185">Reference proteome</keyword>
<dbReference type="AlphaFoldDB" id="A0A1R0KKC2"/>
<organism evidence="1 2">
    <name type="scientific">Amycolatopsis coloradensis</name>
    <dbReference type="NCBI Taxonomy" id="76021"/>
    <lineage>
        <taxon>Bacteria</taxon>
        <taxon>Bacillati</taxon>
        <taxon>Actinomycetota</taxon>
        <taxon>Actinomycetes</taxon>
        <taxon>Pseudonocardiales</taxon>
        <taxon>Pseudonocardiaceae</taxon>
        <taxon>Amycolatopsis</taxon>
    </lineage>
</organism>
<dbReference type="EMBL" id="MQUQ01000017">
    <property type="protein sequence ID" value="OLZ46559.1"/>
    <property type="molecule type" value="Genomic_DNA"/>
</dbReference>
<dbReference type="OrthoDB" id="3205593at2"/>